<accession>A0A7M4FLL5</accession>
<dbReference type="Proteomes" id="UP000594220">
    <property type="component" value="Unplaced"/>
</dbReference>
<dbReference type="Ensembl" id="ENSCPRT00005030935.1">
    <property type="protein sequence ID" value="ENSCPRP00005026471.1"/>
    <property type="gene ID" value="ENSCPRG00005018362.1"/>
</dbReference>
<dbReference type="AlphaFoldDB" id="A0A7M4FLL5"/>
<protein>
    <submittedName>
        <fullName evidence="1">Uncharacterized protein</fullName>
    </submittedName>
</protein>
<organism evidence="1 2">
    <name type="scientific">Crocodylus porosus</name>
    <name type="common">Saltwater crocodile</name>
    <name type="synonym">Estuarine crocodile</name>
    <dbReference type="NCBI Taxonomy" id="8502"/>
    <lineage>
        <taxon>Eukaryota</taxon>
        <taxon>Metazoa</taxon>
        <taxon>Chordata</taxon>
        <taxon>Craniata</taxon>
        <taxon>Vertebrata</taxon>
        <taxon>Euteleostomi</taxon>
        <taxon>Archelosauria</taxon>
        <taxon>Archosauria</taxon>
        <taxon>Crocodylia</taxon>
        <taxon>Longirostres</taxon>
        <taxon>Crocodylidae</taxon>
        <taxon>Crocodylus</taxon>
    </lineage>
</organism>
<keyword evidence="2" id="KW-1185">Reference proteome</keyword>
<reference evidence="1" key="1">
    <citation type="submission" date="2025-08" db="UniProtKB">
        <authorList>
            <consortium name="Ensembl"/>
        </authorList>
    </citation>
    <scope>IDENTIFICATION</scope>
</reference>
<name>A0A7M4FLL5_CROPO</name>
<reference evidence="1" key="2">
    <citation type="submission" date="2025-09" db="UniProtKB">
        <authorList>
            <consortium name="Ensembl"/>
        </authorList>
    </citation>
    <scope>IDENTIFICATION</scope>
</reference>
<evidence type="ECO:0000313" key="1">
    <source>
        <dbReference type="Ensembl" id="ENSCPRP00005026471.1"/>
    </source>
</evidence>
<proteinExistence type="predicted"/>
<evidence type="ECO:0000313" key="2">
    <source>
        <dbReference type="Proteomes" id="UP000594220"/>
    </source>
</evidence>
<sequence>MSSSNVLACSPSLLRSSDSLCEVSLLQCPHLQGPVRMHAGAQELPISVPVLHKGQGLLSTVGHCH</sequence>